<dbReference type="InterPro" id="IPR016195">
    <property type="entry name" value="Pol/histidinol_Pase-like"/>
</dbReference>
<protein>
    <submittedName>
        <fullName evidence="2">PHP domain protein</fullName>
    </submittedName>
</protein>
<dbReference type="Gene3D" id="3.20.20.140">
    <property type="entry name" value="Metal-dependent hydrolases"/>
    <property type="match status" value="1"/>
</dbReference>
<dbReference type="GO" id="GO:0035312">
    <property type="term" value="F:5'-3' DNA exonuclease activity"/>
    <property type="evidence" value="ECO:0007669"/>
    <property type="project" value="TreeGrafter"/>
</dbReference>
<accession>A5YSU5</accession>
<dbReference type="GO" id="GO:0004534">
    <property type="term" value="F:5'-3' RNA exonuclease activity"/>
    <property type="evidence" value="ECO:0007669"/>
    <property type="project" value="TreeGrafter"/>
</dbReference>
<proteinExistence type="predicted"/>
<dbReference type="SMART" id="SM00481">
    <property type="entry name" value="POLIIIAc"/>
    <property type="match status" value="1"/>
</dbReference>
<dbReference type="Pfam" id="PF02811">
    <property type="entry name" value="PHP"/>
    <property type="match status" value="1"/>
</dbReference>
<dbReference type="InterPro" id="IPR052018">
    <property type="entry name" value="PHP_domain"/>
</dbReference>
<evidence type="ECO:0000259" key="1">
    <source>
        <dbReference type="SMART" id="SM00481"/>
    </source>
</evidence>
<name>A5YSU5_9EURY</name>
<feature type="domain" description="Polymerase/histidinol phosphatase N-terminal" evidence="1">
    <location>
        <begin position="12"/>
        <end position="76"/>
    </location>
</feature>
<evidence type="ECO:0000313" key="2">
    <source>
        <dbReference type="EMBL" id="ABQ76052.1"/>
    </source>
</evidence>
<dbReference type="PANTHER" id="PTHR42924:SF3">
    <property type="entry name" value="POLYMERASE_HISTIDINOL PHOSPHATASE N-TERMINAL DOMAIN-CONTAINING PROTEIN"/>
    <property type="match status" value="1"/>
</dbReference>
<dbReference type="AlphaFoldDB" id="A5YSU5"/>
<dbReference type="SUPFAM" id="SSF89550">
    <property type="entry name" value="PHP domain-like"/>
    <property type="match status" value="1"/>
</dbReference>
<reference evidence="2" key="1">
    <citation type="journal article" date="2007" name="ISME J.">
        <title>Genomic plasticity in prokaryotes: the case of the square haloarchaeon.</title>
        <authorList>
            <person name="Cuadros-Orellana S."/>
            <person name="Martin-Cuadrado A.B."/>
            <person name="Legault B."/>
            <person name="D'Auria G."/>
            <person name="Zhaxybayeva O."/>
            <person name="Papke R.T."/>
            <person name="Rodriguez-Valera F."/>
        </authorList>
    </citation>
    <scope>NUCLEOTIDE SEQUENCE</scope>
</reference>
<dbReference type="PANTHER" id="PTHR42924">
    <property type="entry name" value="EXONUCLEASE"/>
    <property type="match status" value="1"/>
</dbReference>
<dbReference type="InterPro" id="IPR003141">
    <property type="entry name" value="Pol/His_phosphatase_N"/>
</dbReference>
<sequence length="295" mass="32325">MNVEMINEHGFADLHVHTTASDGVDTLSERCARAREVDLPIFAVTDHDCVHPAFSKPIMKRDHCAVINGAEIRAGVAGHEIEILGLFLDPTSSELQDVLGRVQQHRINRNQTIVSALRTHAGLEATYEMLIHRVDGVLTRPHLAEQLEREGIVESHDEAFQQYLQSGVKTHEPLKLVACETVISAIHAAGGVASLAHPGYFQPPTSEHTFDSLASLIQRLKTAGLDAIEVTYEYGASGFSPPRATTLANKTDLLQTGGSDCHGVDTSITSIGDVRVSRSQFRRLYERSDTTIRPH</sequence>
<dbReference type="InterPro" id="IPR004013">
    <property type="entry name" value="PHP_dom"/>
</dbReference>
<dbReference type="EMBL" id="EF583998">
    <property type="protein sequence ID" value="ABQ76052.1"/>
    <property type="molecule type" value="Genomic_DNA"/>
</dbReference>
<dbReference type="Gene3D" id="1.10.150.650">
    <property type="match status" value="1"/>
</dbReference>
<organism evidence="2">
    <name type="scientific">uncultured haloarchaeon</name>
    <dbReference type="NCBI Taxonomy" id="160804"/>
    <lineage>
        <taxon>Archaea</taxon>
        <taxon>Methanobacteriati</taxon>
        <taxon>Methanobacteriota</taxon>
        <taxon>Stenosarchaea group</taxon>
        <taxon>Halobacteria</taxon>
        <taxon>Halobacteriales</taxon>
        <taxon>Halobacteriaceae</taxon>
        <taxon>environmental samples</taxon>
    </lineage>
</organism>